<evidence type="ECO:0000256" key="1">
    <source>
        <dbReference type="ARBA" id="ARBA00004141"/>
    </source>
</evidence>
<feature type="region of interest" description="Disordered" evidence="8">
    <location>
        <begin position="1"/>
        <end position="31"/>
    </location>
</feature>
<dbReference type="Proteomes" id="UP000712281">
    <property type="component" value="Unassembled WGS sequence"/>
</dbReference>
<dbReference type="GO" id="GO:0030552">
    <property type="term" value="F:cAMP binding"/>
    <property type="evidence" value="ECO:0007669"/>
    <property type="project" value="UniProtKB-KW"/>
</dbReference>
<evidence type="ECO:0000256" key="7">
    <source>
        <dbReference type="ARBA" id="ARBA00023303"/>
    </source>
</evidence>
<evidence type="ECO:0000256" key="2">
    <source>
        <dbReference type="ARBA" id="ARBA00022566"/>
    </source>
</evidence>
<keyword evidence="7" id="KW-0813">Transport</keyword>
<dbReference type="GO" id="GO:0005216">
    <property type="term" value="F:monoatomic ion channel activity"/>
    <property type="evidence" value="ECO:0007669"/>
    <property type="project" value="InterPro"/>
</dbReference>
<feature type="domain" description="Ion transport" evidence="10">
    <location>
        <begin position="135"/>
        <end position="433"/>
    </location>
</feature>
<evidence type="ECO:0000256" key="4">
    <source>
        <dbReference type="ARBA" id="ARBA00022989"/>
    </source>
</evidence>
<dbReference type="SUPFAM" id="SSF81324">
    <property type="entry name" value="Voltage-gated potassium channels"/>
    <property type="match status" value="1"/>
</dbReference>
<sequence length="476" mass="53131">MAPPNEKDDVPMLPISSSSSSSRTRSFTSRFRSTSLANTSSAIDGFDSSNVVLGYTGPLQTYRRPAFVQMSASLPSTLIPEPLFLHPTPTGGSSHSIGVSSSQPESCPFAALEHKNSDDELGLGSGQLEFLCFVFLRLCTFFTTIFRVLQNDKCIMIDWPVAKAFIAVRSVTDVLFFVNIMLQFRLAYATLESTVVGVGHLFDHPRKIARNYLRVKFLLDLFIVMPLPQIWIFWILPVQLGASGDNYAKNFLTAAVLFQYIPKLCRLLPLLAGKTPTVFLFESACSFVTNILTFMLVGHVVGSCWYLFGLQRVNHCLRDACGNSHQECRELIFCGHGNSHVAAWKDNASAIACFQEDDFPYGIYLKAVNLTNHSSLFTRYIYSLLWGFQQISTLAGNQVPSYFLGEASFTMVIIALGLLLFPLLIGNMQNFLQALGGRSLEMSHKRFLEGIRGYVNVPLKWFCNVTSYEGVELRDR</sequence>
<dbReference type="Gene3D" id="1.10.287.70">
    <property type="match status" value="1"/>
</dbReference>
<dbReference type="GO" id="GO:0016020">
    <property type="term" value="C:membrane"/>
    <property type="evidence" value="ECO:0007669"/>
    <property type="project" value="UniProtKB-SubCell"/>
</dbReference>
<feature type="compositionally biased region" description="Low complexity" evidence="8">
    <location>
        <begin position="16"/>
        <end position="31"/>
    </location>
</feature>
<reference evidence="11" key="1">
    <citation type="submission" date="2019-12" db="EMBL/GenBank/DDBJ databases">
        <title>Genome sequencing and annotation of Brassica cretica.</title>
        <authorList>
            <person name="Studholme D.J."/>
            <person name="Sarris P.F."/>
        </authorList>
    </citation>
    <scope>NUCLEOTIDE SEQUENCE</scope>
    <source>
        <strain evidence="11">PFS-001/15</strain>
        <tissue evidence="11">Leaf</tissue>
    </source>
</reference>
<feature type="compositionally biased region" description="Basic and acidic residues" evidence="8">
    <location>
        <begin position="1"/>
        <end position="10"/>
    </location>
</feature>
<dbReference type="InterPro" id="IPR005821">
    <property type="entry name" value="Ion_trans_dom"/>
</dbReference>
<name>A0A8S9GEW7_BRACR</name>
<evidence type="ECO:0000259" key="10">
    <source>
        <dbReference type="Pfam" id="PF00520"/>
    </source>
</evidence>
<feature type="transmembrane region" description="Helical" evidence="9">
    <location>
        <begin position="287"/>
        <end position="308"/>
    </location>
</feature>
<feature type="transmembrane region" description="Helical" evidence="9">
    <location>
        <begin position="130"/>
        <end position="149"/>
    </location>
</feature>
<keyword evidence="7" id="KW-0406">Ion transport</keyword>
<proteinExistence type="predicted"/>
<evidence type="ECO:0000313" key="11">
    <source>
        <dbReference type="EMBL" id="KAF2544433.1"/>
    </source>
</evidence>
<feature type="transmembrane region" description="Helical" evidence="9">
    <location>
        <begin position="217"/>
        <end position="236"/>
    </location>
</feature>
<keyword evidence="5 9" id="KW-0472">Membrane</keyword>
<protein>
    <recommendedName>
        <fullName evidence="10">Ion transport domain-containing protein</fullName>
    </recommendedName>
</protein>
<evidence type="ECO:0000256" key="5">
    <source>
        <dbReference type="ARBA" id="ARBA00023136"/>
    </source>
</evidence>
<feature type="transmembrane region" description="Helical" evidence="9">
    <location>
        <begin position="407"/>
        <end position="425"/>
    </location>
</feature>
<keyword evidence="2" id="KW-0116">cAMP-binding</keyword>
<keyword evidence="7" id="KW-0407">Ion channel</keyword>
<dbReference type="PANTHER" id="PTHR45651:SF11">
    <property type="entry name" value="CYCLIC NUCLEOTIDE-GATED ION CHANNEL 20, CHLOROPLASTIC-RELATED"/>
    <property type="match status" value="1"/>
</dbReference>
<comment type="subcellular location">
    <subcellularLocation>
        <location evidence="1">Membrane</location>
        <topology evidence="1">Multi-pass membrane protein</topology>
    </subcellularLocation>
</comment>
<evidence type="ECO:0000256" key="9">
    <source>
        <dbReference type="SAM" id="Phobius"/>
    </source>
</evidence>
<evidence type="ECO:0000256" key="6">
    <source>
        <dbReference type="ARBA" id="ARBA00023149"/>
    </source>
</evidence>
<comment type="caution">
    <text evidence="11">The sequence shown here is derived from an EMBL/GenBank/DDBJ whole genome shotgun (WGS) entry which is preliminary data.</text>
</comment>
<evidence type="ECO:0000256" key="8">
    <source>
        <dbReference type="SAM" id="MobiDB-lite"/>
    </source>
</evidence>
<dbReference type="PANTHER" id="PTHR45651">
    <property type="entry name" value="CYCLIC NUCLEOTIDE-GATED ION CHANNEL 15-RELATED-RELATED"/>
    <property type="match status" value="1"/>
</dbReference>
<keyword evidence="3 9" id="KW-0812">Transmembrane</keyword>
<keyword evidence="6" id="KW-0114">cAMP</keyword>
<dbReference type="EMBL" id="QGKW02002005">
    <property type="protein sequence ID" value="KAF2544433.1"/>
    <property type="molecule type" value="Genomic_DNA"/>
</dbReference>
<evidence type="ECO:0000256" key="3">
    <source>
        <dbReference type="ARBA" id="ARBA00022692"/>
    </source>
</evidence>
<evidence type="ECO:0000313" key="12">
    <source>
        <dbReference type="Proteomes" id="UP000712281"/>
    </source>
</evidence>
<gene>
    <name evidence="11" type="ORF">F2Q68_00032419</name>
</gene>
<dbReference type="Pfam" id="PF00520">
    <property type="entry name" value="Ion_trans"/>
    <property type="match status" value="1"/>
</dbReference>
<keyword evidence="2" id="KW-0547">Nucleotide-binding</keyword>
<organism evidence="11 12">
    <name type="scientific">Brassica cretica</name>
    <name type="common">Mustard</name>
    <dbReference type="NCBI Taxonomy" id="69181"/>
    <lineage>
        <taxon>Eukaryota</taxon>
        <taxon>Viridiplantae</taxon>
        <taxon>Streptophyta</taxon>
        <taxon>Embryophyta</taxon>
        <taxon>Tracheophyta</taxon>
        <taxon>Spermatophyta</taxon>
        <taxon>Magnoliopsida</taxon>
        <taxon>eudicotyledons</taxon>
        <taxon>Gunneridae</taxon>
        <taxon>Pentapetalae</taxon>
        <taxon>rosids</taxon>
        <taxon>malvids</taxon>
        <taxon>Brassicales</taxon>
        <taxon>Brassicaceae</taxon>
        <taxon>Brassiceae</taxon>
        <taxon>Brassica</taxon>
    </lineage>
</organism>
<keyword evidence="4 9" id="KW-1133">Transmembrane helix</keyword>
<accession>A0A8S9GEW7</accession>
<dbReference type="AlphaFoldDB" id="A0A8S9GEW7"/>